<comment type="catalytic activity">
    <reaction evidence="6">
        <text>a sn-glycero-3-phosphodiester + H2O = an alcohol + sn-glycerol 3-phosphate + H(+)</text>
        <dbReference type="Rhea" id="RHEA:12969"/>
        <dbReference type="ChEBI" id="CHEBI:15377"/>
        <dbReference type="ChEBI" id="CHEBI:15378"/>
        <dbReference type="ChEBI" id="CHEBI:30879"/>
        <dbReference type="ChEBI" id="CHEBI:57597"/>
        <dbReference type="ChEBI" id="CHEBI:83408"/>
        <dbReference type="EC" id="3.1.4.46"/>
    </reaction>
</comment>
<protein>
    <recommendedName>
        <fullName evidence="2">glycerophosphodiester phosphodiesterase</fullName>
        <ecNumber evidence="2">3.1.4.46</ecNumber>
    </recommendedName>
</protein>
<evidence type="ECO:0000256" key="4">
    <source>
        <dbReference type="ARBA" id="ARBA00022798"/>
    </source>
</evidence>
<keyword evidence="5" id="KW-0378">Hydrolase</keyword>
<dbReference type="SUPFAM" id="SSF51695">
    <property type="entry name" value="PLC-like phosphodiesterases"/>
    <property type="match status" value="1"/>
</dbReference>
<evidence type="ECO:0000313" key="9">
    <source>
        <dbReference type="Proteomes" id="UP001501004"/>
    </source>
</evidence>
<organism evidence="8 9">
    <name type="scientific">Leifsonella bigeumensis</name>
    <dbReference type="NCBI Taxonomy" id="433643"/>
    <lineage>
        <taxon>Bacteria</taxon>
        <taxon>Bacillati</taxon>
        <taxon>Actinomycetota</taxon>
        <taxon>Actinomycetes</taxon>
        <taxon>Micrococcales</taxon>
        <taxon>Microbacteriaceae</taxon>
        <taxon>Leifsonella</taxon>
    </lineage>
</organism>
<dbReference type="EC" id="3.1.4.46" evidence="2"/>
<evidence type="ECO:0000256" key="5">
    <source>
        <dbReference type="ARBA" id="ARBA00022801"/>
    </source>
</evidence>
<dbReference type="RefSeq" id="WP_344753695.1">
    <property type="nucleotide sequence ID" value="NZ_BAABAE010000002.1"/>
</dbReference>
<keyword evidence="4" id="KW-0319">Glycerol metabolism</keyword>
<sequence length="333" mass="36081">MKLPAATRPIVIAHRGASGYRPEHSRAAYDLAIDLGVDAVEPDIVATADGVLVLRHENEISGTTDVAHRPEFAGRRTTKVIDGQKLTGWFTEDFTWLELKSLRVRERLPKLRSRSFDGEEGILRLGDLIDLLDERGGVGMVAEIKHAAYFESIGLPLDELVAAELSSAGWENDPRVTVECFETRVLGQLRDRGIAAQYVFLLEAAGAPADEVAAHGRAAKPYSAYLTDAGLAGIAASGIDGISVDKRLLLAADASGQVTGTTDLVERAHAAGLLVFCWTLRAENIFLPKNLRRGGGPREFGEWRDEFQLIMRSGLDGVFADQPDLAIEARAGL</sequence>
<dbReference type="PROSITE" id="PS51704">
    <property type="entry name" value="GP_PDE"/>
    <property type="match status" value="1"/>
</dbReference>
<accession>A0ABP7F9C7</accession>
<dbReference type="Pfam" id="PF03009">
    <property type="entry name" value="GDPD"/>
    <property type="match status" value="1"/>
</dbReference>
<dbReference type="PANTHER" id="PTHR43620:SF7">
    <property type="entry name" value="GLYCEROPHOSPHODIESTER PHOSPHODIESTERASE GDPD5-RELATED"/>
    <property type="match status" value="1"/>
</dbReference>
<keyword evidence="3" id="KW-0732">Signal</keyword>
<dbReference type="InterPro" id="IPR030395">
    <property type="entry name" value="GP_PDE_dom"/>
</dbReference>
<proteinExistence type="inferred from homology"/>
<comment type="similarity">
    <text evidence="1">Belongs to the glycerophosphoryl diester phosphodiesterase family.</text>
</comment>
<evidence type="ECO:0000256" key="2">
    <source>
        <dbReference type="ARBA" id="ARBA00012247"/>
    </source>
</evidence>
<evidence type="ECO:0000256" key="6">
    <source>
        <dbReference type="ARBA" id="ARBA00047512"/>
    </source>
</evidence>
<comment type="caution">
    <text evidence="8">The sequence shown here is derived from an EMBL/GenBank/DDBJ whole genome shotgun (WGS) entry which is preliminary data.</text>
</comment>
<dbReference type="EMBL" id="BAABAE010000002">
    <property type="protein sequence ID" value="GAA3732995.1"/>
    <property type="molecule type" value="Genomic_DNA"/>
</dbReference>
<gene>
    <name evidence="8" type="ORF">GCM10022239_06640</name>
</gene>
<dbReference type="InterPro" id="IPR017946">
    <property type="entry name" value="PLC-like_Pdiesterase_TIM-brl"/>
</dbReference>
<evidence type="ECO:0000259" key="7">
    <source>
        <dbReference type="PROSITE" id="PS51704"/>
    </source>
</evidence>
<keyword evidence="9" id="KW-1185">Reference proteome</keyword>
<dbReference type="Gene3D" id="3.20.20.190">
    <property type="entry name" value="Phosphatidylinositol (PI) phosphodiesterase"/>
    <property type="match status" value="1"/>
</dbReference>
<name>A0ABP7F9C7_9MICO</name>
<evidence type="ECO:0000256" key="3">
    <source>
        <dbReference type="ARBA" id="ARBA00022729"/>
    </source>
</evidence>
<evidence type="ECO:0000313" key="8">
    <source>
        <dbReference type="EMBL" id="GAA3732995.1"/>
    </source>
</evidence>
<dbReference type="PANTHER" id="PTHR43620">
    <property type="entry name" value="GLYCEROPHOSPHORYL DIESTER PHOSPHODIESTERASE"/>
    <property type="match status" value="1"/>
</dbReference>
<evidence type="ECO:0000256" key="1">
    <source>
        <dbReference type="ARBA" id="ARBA00007277"/>
    </source>
</evidence>
<dbReference type="Proteomes" id="UP001501004">
    <property type="component" value="Unassembled WGS sequence"/>
</dbReference>
<feature type="domain" description="GP-PDE" evidence="7">
    <location>
        <begin position="9"/>
        <end position="330"/>
    </location>
</feature>
<reference evidence="9" key="1">
    <citation type="journal article" date="2019" name="Int. J. Syst. Evol. Microbiol.">
        <title>The Global Catalogue of Microorganisms (GCM) 10K type strain sequencing project: providing services to taxonomists for standard genome sequencing and annotation.</title>
        <authorList>
            <consortium name="The Broad Institute Genomics Platform"/>
            <consortium name="The Broad Institute Genome Sequencing Center for Infectious Disease"/>
            <person name="Wu L."/>
            <person name="Ma J."/>
        </authorList>
    </citation>
    <scope>NUCLEOTIDE SEQUENCE [LARGE SCALE GENOMIC DNA]</scope>
    <source>
        <strain evidence="9">JCM 16949</strain>
    </source>
</reference>